<evidence type="ECO:0000256" key="2">
    <source>
        <dbReference type="SAM" id="MobiDB-lite"/>
    </source>
</evidence>
<dbReference type="Proteomes" id="UP001305414">
    <property type="component" value="Unassembled WGS sequence"/>
</dbReference>
<evidence type="ECO:0000256" key="1">
    <source>
        <dbReference type="SAM" id="Coils"/>
    </source>
</evidence>
<keyword evidence="1" id="KW-0175">Coiled coil</keyword>
<feature type="region of interest" description="Disordered" evidence="2">
    <location>
        <begin position="303"/>
        <end position="370"/>
    </location>
</feature>
<dbReference type="AlphaFoldDB" id="A0AAN7UML6"/>
<organism evidence="3 4">
    <name type="scientific">Xylaria bambusicola</name>
    <dbReference type="NCBI Taxonomy" id="326684"/>
    <lineage>
        <taxon>Eukaryota</taxon>
        <taxon>Fungi</taxon>
        <taxon>Dikarya</taxon>
        <taxon>Ascomycota</taxon>
        <taxon>Pezizomycotina</taxon>
        <taxon>Sordariomycetes</taxon>
        <taxon>Xylariomycetidae</taxon>
        <taxon>Xylariales</taxon>
        <taxon>Xylariaceae</taxon>
        <taxon>Xylaria</taxon>
    </lineage>
</organism>
<protein>
    <submittedName>
        <fullName evidence="3">Uncharacterized protein</fullName>
    </submittedName>
</protein>
<name>A0AAN7UML6_9PEZI</name>
<evidence type="ECO:0000313" key="3">
    <source>
        <dbReference type="EMBL" id="KAK5629206.1"/>
    </source>
</evidence>
<evidence type="ECO:0000313" key="4">
    <source>
        <dbReference type="Proteomes" id="UP001305414"/>
    </source>
</evidence>
<dbReference type="EMBL" id="JAWHQM010000010">
    <property type="protein sequence ID" value="KAK5629206.1"/>
    <property type="molecule type" value="Genomic_DNA"/>
</dbReference>
<feature type="coiled-coil region" evidence="1">
    <location>
        <begin position="154"/>
        <end position="262"/>
    </location>
</feature>
<gene>
    <name evidence="3" type="ORF">RRF57_004921</name>
</gene>
<reference evidence="3 4" key="1">
    <citation type="submission" date="2023-10" db="EMBL/GenBank/DDBJ databases">
        <title>Draft genome sequence of Xylaria bambusicola isolate GMP-LS, the root and basal stem rot pathogen of sugarcane in Indonesia.</title>
        <authorList>
            <person name="Selvaraj P."/>
            <person name="Muralishankar V."/>
            <person name="Muruganantham S."/>
            <person name="Sp S."/>
            <person name="Haryani S."/>
            <person name="Lau K.J.X."/>
            <person name="Naqvi N.I."/>
        </authorList>
    </citation>
    <scope>NUCLEOTIDE SEQUENCE [LARGE SCALE GENOMIC DNA]</scope>
    <source>
        <strain evidence="3">GMP-LS</strain>
    </source>
</reference>
<comment type="caution">
    <text evidence="3">The sequence shown here is derived from an EMBL/GenBank/DDBJ whole genome shotgun (WGS) entry which is preliminary data.</text>
</comment>
<keyword evidence="4" id="KW-1185">Reference proteome</keyword>
<feature type="coiled-coil region" evidence="1">
    <location>
        <begin position="33"/>
        <end position="77"/>
    </location>
</feature>
<accession>A0AAN7UML6</accession>
<proteinExistence type="predicted"/>
<sequence length="824" mass="94601">MRRISIDENQLARRVAAAESALAEKWNKSGPYSASLKNEKDETNKLIDEHEKLCHNLEKTRDRVQDESADLRSLADQIKKILDRNDNIGSWVSVLRKLKREEYEGMLSAIIGKEGSLERLRTMSDDTRRLLFNQELVMCKTDLDRYKRLSALYAEEQSEHKKEIEKGKKELQKATKDLEQYRNEWLEKEKELKQKDELIAGLEKAHGDARDSHAKVAQKKDEEIKNLKERLNISKLEGSEQYREFTDKLEALQQQLNMTQDANDLSTKMLEAAEKSRDGYKQQENKLWNQALGYKTAAEASRKEVQKMKEDAETARQNYEHQVQKAKKETEALRQQAKRIEEKTEAARQKYEQQAKQAREEAETARRNHEEQLKRIEQEVKDARVQHENELRQKEVEAETTCVQHDSRIRQMEEEAKTARGKHEQELQELQQCMENDRRDRARRDEDHHEVVEQVKEAINNLFSENEVLQRDLQQRDRTIIDLQGKINEVEQLKTSAETQRAGLEQSLEANRNELAECRVQNERLETQVSSISSDLEERKAMLVNVARMFRAQSGYEQGDLEKWVKFVEVAGQSTSIEFGNPLMGQDLSWTILQQWDSDTVVLGPVGNETMEQILVRLYGKVVVGEVDDETVDLIRRLIRDAESIGLVSFSLMVFVIEACIVAVGESRDYHALAVSFGLHQMVSVMATRSSQDVGDLQRRVEGLILDETSSIGALSVLLAGDGTRLTILIRNGQEVSLSGSGRVIASRYCPGRDLGVLILPNSSGYVWVLELGTNYVRRVATSRLIVTDSSQWIIKAVEGCENIVLPSESKEDWDWNFENLGSA</sequence>